<dbReference type="Pfam" id="PF00990">
    <property type="entry name" value="GGDEF"/>
    <property type="match status" value="1"/>
</dbReference>
<dbReference type="Proteomes" id="UP000531216">
    <property type="component" value="Unassembled WGS sequence"/>
</dbReference>
<organism evidence="6 7">
    <name type="scientific">Aureimonas phyllosphaerae</name>
    <dbReference type="NCBI Taxonomy" id="1166078"/>
    <lineage>
        <taxon>Bacteria</taxon>
        <taxon>Pseudomonadati</taxon>
        <taxon>Pseudomonadota</taxon>
        <taxon>Alphaproteobacteria</taxon>
        <taxon>Hyphomicrobiales</taxon>
        <taxon>Aurantimonadaceae</taxon>
        <taxon>Aureimonas</taxon>
    </lineage>
</organism>
<comment type="catalytic activity">
    <reaction evidence="2">
        <text>2 GTP = 3',3'-c-di-GMP + 2 diphosphate</text>
        <dbReference type="Rhea" id="RHEA:24898"/>
        <dbReference type="ChEBI" id="CHEBI:33019"/>
        <dbReference type="ChEBI" id="CHEBI:37565"/>
        <dbReference type="ChEBI" id="CHEBI:58805"/>
        <dbReference type="EC" id="2.7.7.65"/>
    </reaction>
</comment>
<feature type="domain" description="GGDEF" evidence="5">
    <location>
        <begin position="443"/>
        <end position="575"/>
    </location>
</feature>
<dbReference type="AlphaFoldDB" id="A0A7W6FUL6"/>
<evidence type="ECO:0000256" key="3">
    <source>
        <dbReference type="SAM" id="Coils"/>
    </source>
</evidence>
<keyword evidence="7" id="KW-1185">Reference proteome</keyword>
<comment type="caution">
    <text evidence="6">The sequence shown here is derived from an EMBL/GenBank/DDBJ whole genome shotgun (WGS) entry which is preliminary data.</text>
</comment>
<keyword evidence="4" id="KW-0472">Membrane</keyword>
<dbReference type="PROSITE" id="PS50887">
    <property type="entry name" value="GGDEF"/>
    <property type="match status" value="1"/>
</dbReference>
<dbReference type="OrthoDB" id="9812260at2"/>
<proteinExistence type="predicted"/>
<dbReference type="CDD" id="cd01949">
    <property type="entry name" value="GGDEF"/>
    <property type="match status" value="1"/>
</dbReference>
<dbReference type="RefSeq" id="WP_139224609.1">
    <property type="nucleotide sequence ID" value="NZ_FOOA01000008.1"/>
</dbReference>
<sequence>MTKPRLQRLMGVGVATALIACVATAALVCAWQLRVYTQREEALAQFGHFSTSIELMGATSSERGQSVLAMTLQGDDERLLGELAATRSRMEILWSELLAVTEEERERSPILQDDVDAFRKILADGRARVDDLLSLPPEKRPPAEVERSIRTIYAAANQARTLRDDLGEILIGLTPDLTPFMTAAMAASDLREYAGRIRSLVAIRLNAGGTPSTAAAAEFASMLALTDLLQQQIEHYATPFIADPVIDRAMTAVTFSYFAGARAYAETVFAAPVVDPAISVESFNRRYSPAVRTTEALRDAILEVARDRLASERDRSLRFAVASLLSAVIGTVVGVTSLVVFDRGVFRPLLQARARMARILAGDLDAAAGRISAPFREMTDLERDIEKLRRQQIELKRLEDEREVMARELRRLATTDPLTGLMNRRAFETEVAGLFAEPAAWGAGLGIVMIDIDHFKSINDRFGHAVGDAILKEFGRFLLRAAPTGSRVARFGGEEFVLALADMARDELYARIEGLRLRLAGTVLLDEPSLSVTASFGVHWVPAGGRLDWDAFHRVADAHLYQAKRNGRNRVAWSA</sequence>
<dbReference type="SUPFAM" id="SSF55073">
    <property type="entry name" value="Nucleotide cyclase"/>
    <property type="match status" value="1"/>
</dbReference>
<dbReference type="SMART" id="SM00267">
    <property type="entry name" value="GGDEF"/>
    <property type="match status" value="1"/>
</dbReference>
<feature type="transmembrane region" description="Helical" evidence="4">
    <location>
        <begin position="319"/>
        <end position="341"/>
    </location>
</feature>
<dbReference type="GO" id="GO:0052621">
    <property type="term" value="F:diguanylate cyclase activity"/>
    <property type="evidence" value="ECO:0007669"/>
    <property type="project" value="UniProtKB-EC"/>
</dbReference>
<evidence type="ECO:0000256" key="2">
    <source>
        <dbReference type="ARBA" id="ARBA00034247"/>
    </source>
</evidence>
<dbReference type="InterPro" id="IPR029787">
    <property type="entry name" value="Nucleotide_cyclase"/>
</dbReference>
<keyword evidence="3" id="KW-0175">Coiled coil</keyword>
<evidence type="ECO:0000256" key="1">
    <source>
        <dbReference type="ARBA" id="ARBA00012528"/>
    </source>
</evidence>
<feature type="coiled-coil region" evidence="3">
    <location>
        <begin position="378"/>
        <end position="415"/>
    </location>
</feature>
<dbReference type="InterPro" id="IPR043128">
    <property type="entry name" value="Rev_trsase/Diguanyl_cyclase"/>
</dbReference>
<accession>A0A7W6FUL6</accession>
<protein>
    <recommendedName>
        <fullName evidence="1">diguanylate cyclase</fullName>
        <ecNumber evidence="1">2.7.7.65</ecNumber>
    </recommendedName>
</protein>
<dbReference type="EC" id="2.7.7.65" evidence="1"/>
<evidence type="ECO:0000313" key="6">
    <source>
        <dbReference type="EMBL" id="MBB3936211.1"/>
    </source>
</evidence>
<evidence type="ECO:0000313" key="7">
    <source>
        <dbReference type="Proteomes" id="UP000531216"/>
    </source>
</evidence>
<dbReference type="InterPro" id="IPR050469">
    <property type="entry name" value="Diguanylate_Cyclase"/>
</dbReference>
<keyword evidence="4" id="KW-1133">Transmembrane helix</keyword>
<reference evidence="6 7" key="1">
    <citation type="submission" date="2020-08" db="EMBL/GenBank/DDBJ databases">
        <title>Genomic Encyclopedia of Type Strains, Phase IV (KMG-IV): sequencing the most valuable type-strain genomes for metagenomic binning, comparative biology and taxonomic classification.</title>
        <authorList>
            <person name="Goeker M."/>
        </authorList>
    </citation>
    <scope>NUCLEOTIDE SEQUENCE [LARGE SCALE GENOMIC DNA]</scope>
    <source>
        <strain evidence="6 7">DSM 25024</strain>
    </source>
</reference>
<dbReference type="NCBIfam" id="TIGR00254">
    <property type="entry name" value="GGDEF"/>
    <property type="match status" value="1"/>
</dbReference>
<name>A0A7W6FUL6_9HYPH</name>
<evidence type="ECO:0000259" key="5">
    <source>
        <dbReference type="PROSITE" id="PS50887"/>
    </source>
</evidence>
<dbReference type="Gene3D" id="3.30.70.270">
    <property type="match status" value="1"/>
</dbReference>
<keyword evidence="4" id="KW-0812">Transmembrane</keyword>
<dbReference type="FunFam" id="3.30.70.270:FF:000001">
    <property type="entry name" value="Diguanylate cyclase domain protein"/>
    <property type="match status" value="1"/>
</dbReference>
<dbReference type="PROSITE" id="PS51257">
    <property type="entry name" value="PROKAR_LIPOPROTEIN"/>
    <property type="match status" value="1"/>
</dbReference>
<gene>
    <name evidence="6" type="ORF">GGR05_002361</name>
</gene>
<evidence type="ECO:0000256" key="4">
    <source>
        <dbReference type="SAM" id="Phobius"/>
    </source>
</evidence>
<dbReference type="EMBL" id="JACIDO010000004">
    <property type="protein sequence ID" value="MBB3936211.1"/>
    <property type="molecule type" value="Genomic_DNA"/>
</dbReference>
<dbReference type="InterPro" id="IPR000160">
    <property type="entry name" value="GGDEF_dom"/>
</dbReference>
<dbReference type="PANTHER" id="PTHR45138">
    <property type="entry name" value="REGULATORY COMPONENTS OF SENSORY TRANSDUCTION SYSTEM"/>
    <property type="match status" value="1"/>
</dbReference>
<dbReference type="PANTHER" id="PTHR45138:SF9">
    <property type="entry name" value="DIGUANYLATE CYCLASE DGCM-RELATED"/>
    <property type="match status" value="1"/>
</dbReference>